<dbReference type="SUPFAM" id="SSF57959">
    <property type="entry name" value="Leucine zipper domain"/>
    <property type="match status" value="1"/>
</dbReference>
<organism evidence="4 5">
    <name type="scientific">Anaeramoeba flamelloides</name>
    <dbReference type="NCBI Taxonomy" id="1746091"/>
    <lineage>
        <taxon>Eukaryota</taxon>
        <taxon>Metamonada</taxon>
        <taxon>Anaeramoebidae</taxon>
        <taxon>Anaeramoeba</taxon>
    </lineage>
</organism>
<feature type="region of interest" description="Disordered" evidence="2">
    <location>
        <begin position="322"/>
        <end position="341"/>
    </location>
</feature>
<dbReference type="Proteomes" id="UP001150062">
    <property type="component" value="Unassembled WGS sequence"/>
</dbReference>
<keyword evidence="1" id="KW-0175">Coiled coil</keyword>
<protein>
    <submittedName>
        <fullName evidence="4">Cyclic-amp response element binding protein</fullName>
    </submittedName>
</protein>
<feature type="region of interest" description="Disordered" evidence="2">
    <location>
        <begin position="49"/>
        <end position="74"/>
    </location>
</feature>
<dbReference type="PROSITE" id="PS00036">
    <property type="entry name" value="BZIP_BASIC"/>
    <property type="match status" value="1"/>
</dbReference>
<evidence type="ECO:0000259" key="3">
    <source>
        <dbReference type="PROSITE" id="PS50217"/>
    </source>
</evidence>
<evidence type="ECO:0000256" key="1">
    <source>
        <dbReference type="SAM" id="Coils"/>
    </source>
</evidence>
<feature type="compositionally biased region" description="Basic and acidic residues" evidence="2">
    <location>
        <begin position="145"/>
        <end position="169"/>
    </location>
</feature>
<dbReference type="CDD" id="cd14704">
    <property type="entry name" value="bZIP_HY5-like"/>
    <property type="match status" value="1"/>
</dbReference>
<evidence type="ECO:0000256" key="2">
    <source>
        <dbReference type="SAM" id="MobiDB-lite"/>
    </source>
</evidence>
<feature type="coiled-coil region" evidence="1">
    <location>
        <begin position="233"/>
        <end position="271"/>
    </location>
</feature>
<feature type="compositionally biased region" description="Low complexity" evidence="2">
    <location>
        <begin position="63"/>
        <end position="74"/>
    </location>
</feature>
<gene>
    <name evidence="4" type="ORF">M0813_18570</name>
</gene>
<feature type="domain" description="BZIP" evidence="3">
    <location>
        <begin position="208"/>
        <end position="271"/>
    </location>
</feature>
<sequence>MDFSFINFNESTQPPYNDLSLDTLTFVENPFFEEESLTDFSMYEKIQTKETDSQSFENNKQRSPISSPLSSLYSSDDYISEQNTQTEEIKKEQEQQPTLLTKIKTTTTKQINSTTSTIIKNENNKVHKPRLILKKKKKKKKKNNKTKEEQKTLKRRRLLESRSQKEKENQTISTLTKQRNTLSEQVISKRQELLKISNIKEVRKMPAEIKRLRRLEKNRVSARKLREKKKQYWSNLEKECQTLREENEILKQKLEKQNEELENLRKLLTNQNPQFDSPQTNDQPKVISPLLDEDVELPIPHDDQNKKSSKLLNHILKITTLPNHDENENQNQNPNLNSKNYSDQLLSSRKRKLNNNKSKAVGAVFLIFLCVFGVMWSSSKSTQFLALDHPAKIISPSSTSSSLSSSIISFSKEITFSSSSSSSYFGNQNFRNILAFQKEKRNQEKAKDTKSMTLIRSQNLIDSREKLLTSPRIYDPSSTSHQAIENGEERKQIEAPPEIQFIAAPPKDKQLQVLFKKEENSNPKQKNSQNIV</sequence>
<dbReference type="SMART" id="SM00338">
    <property type="entry name" value="BRLZ"/>
    <property type="match status" value="1"/>
</dbReference>
<proteinExistence type="predicted"/>
<dbReference type="Gene3D" id="1.20.5.170">
    <property type="match status" value="1"/>
</dbReference>
<dbReference type="PROSITE" id="PS50217">
    <property type="entry name" value="BZIP"/>
    <property type="match status" value="1"/>
</dbReference>
<feature type="region of interest" description="Disordered" evidence="2">
    <location>
        <begin position="116"/>
        <end position="173"/>
    </location>
</feature>
<accession>A0ABQ8YSD3</accession>
<evidence type="ECO:0000313" key="4">
    <source>
        <dbReference type="EMBL" id="KAJ6247533.1"/>
    </source>
</evidence>
<feature type="region of interest" description="Disordered" evidence="2">
    <location>
        <begin position="471"/>
        <end position="501"/>
    </location>
</feature>
<dbReference type="InterPro" id="IPR046347">
    <property type="entry name" value="bZIP_sf"/>
</dbReference>
<dbReference type="InterPro" id="IPR004827">
    <property type="entry name" value="bZIP"/>
</dbReference>
<dbReference type="EMBL" id="JAOAOG010000126">
    <property type="protein sequence ID" value="KAJ6247533.1"/>
    <property type="molecule type" value="Genomic_DNA"/>
</dbReference>
<feature type="compositionally biased region" description="Polar residues" evidence="2">
    <location>
        <begin position="53"/>
        <end position="62"/>
    </location>
</feature>
<dbReference type="Pfam" id="PF00170">
    <property type="entry name" value="bZIP_1"/>
    <property type="match status" value="1"/>
</dbReference>
<evidence type="ECO:0000313" key="5">
    <source>
        <dbReference type="Proteomes" id="UP001150062"/>
    </source>
</evidence>
<feature type="compositionally biased region" description="Basic residues" evidence="2">
    <location>
        <begin position="126"/>
        <end position="144"/>
    </location>
</feature>
<comment type="caution">
    <text evidence="4">The sequence shown here is derived from an EMBL/GenBank/DDBJ whole genome shotgun (WGS) entry which is preliminary data.</text>
</comment>
<reference evidence="4" key="1">
    <citation type="submission" date="2022-08" db="EMBL/GenBank/DDBJ databases">
        <title>Novel sulfate-reducing endosymbionts in the free-living metamonad Anaeramoeba.</title>
        <authorList>
            <person name="Jerlstrom-Hultqvist J."/>
            <person name="Cepicka I."/>
            <person name="Gallot-Lavallee L."/>
            <person name="Salas-Leiva D."/>
            <person name="Curtis B.A."/>
            <person name="Zahonova K."/>
            <person name="Pipaliya S."/>
            <person name="Dacks J."/>
            <person name="Roger A.J."/>
        </authorList>
    </citation>
    <scope>NUCLEOTIDE SEQUENCE</scope>
    <source>
        <strain evidence="4">Schooner1</strain>
    </source>
</reference>
<feature type="compositionally biased region" description="Low complexity" evidence="2">
    <location>
        <begin position="329"/>
        <end position="340"/>
    </location>
</feature>
<keyword evidence="5" id="KW-1185">Reference proteome</keyword>
<name>A0ABQ8YSD3_9EUKA</name>